<dbReference type="PRINTS" id="PR00300">
    <property type="entry name" value="CLPPROTEASEA"/>
</dbReference>
<dbReference type="SMART" id="SM00382">
    <property type="entry name" value="AAA"/>
    <property type="match status" value="1"/>
</dbReference>
<comment type="catalytic activity">
    <reaction evidence="11">
        <text>DNA(n) + a 2'-deoxyribonucleoside 5'-triphosphate = DNA(n+1) + diphosphate</text>
        <dbReference type="Rhea" id="RHEA:22508"/>
        <dbReference type="Rhea" id="RHEA-COMP:17339"/>
        <dbReference type="Rhea" id="RHEA-COMP:17340"/>
        <dbReference type="ChEBI" id="CHEBI:33019"/>
        <dbReference type="ChEBI" id="CHEBI:61560"/>
        <dbReference type="ChEBI" id="CHEBI:173112"/>
        <dbReference type="EC" id="2.7.7.7"/>
    </reaction>
</comment>
<dbReference type="AlphaFoldDB" id="A0A644VP21"/>
<dbReference type="Gene3D" id="1.20.272.10">
    <property type="match status" value="1"/>
</dbReference>
<dbReference type="Pfam" id="PF13177">
    <property type="entry name" value="DNA_pol3_delta2"/>
    <property type="match status" value="1"/>
</dbReference>
<keyword evidence="13" id="KW-0378">Hydrolase</keyword>
<reference evidence="13" key="1">
    <citation type="submission" date="2019-08" db="EMBL/GenBank/DDBJ databases">
        <authorList>
            <person name="Kucharzyk K."/>
            <person name="Murdoch R.W."/>
            <person name="Higgins S."/>
            <person name="Loffler F."/>
        </authorList>
    </citation>
    <scope>NUCLEOTIDE SEQUENCE</scope>
</reference>
<dbReference type="SUPFAM" id="SSF48019">
    <property type="entry name" value="post-AAA+ oligomerization domain-like"/>
    <property type="match status" value="1"/>
</dbReference>
<dbReference type="InterPro" id="IPR012763">
    <property type="entry name" value="DNA_pol_III_sug/sutau_N"/>
</dbReference>
<evidence type="ECO:0000256" key="7">
    <source>
        <dbReference type="ARBA" id="ARBA00022741"/>
    </source>
</evidence>
<keyword evidence="3" id="KW-0808">Transferase</keyword>
<evidence type="ECO:0000256" key="8">
    <source>
        <dbReference type="ARBA" id="ARBA00022833"/>
    </source>
</evidence>
<feature type="domain" description="AAA+ ATPase" evidence="12">
    <location>
        <begin position="37"/>
        <end position="179"/>
    </location>
</feature>
<dbReference type="PANTHER" id="PTHR11669:SF0">
    <property type="entry name" value="PROTEIN STICHEL-LIKE 2"/>
    <property type="match status" value="1"/>
</dbReference>
<dbReference type="GO" id="GO:0004386">
    <property type="term" value="F:helicase activity"/>
    <property type="evidence" value="ECO:0007669"/>
    <property type="project" value="UniProtKB-KW"/>
</dbReference>
<evidence type="ECO:0000256" key="6">
    <source>
        <dbReference type="ARBA" id="ARBA00022723"/>
    </source>
</evidence>
<dbReference type="GO" id="GO:0003887">
    <property type="term" value="F:DNA-directed DNA polymerase activity"/>
    <property type="evidence" value="ECO:0007669"/>
    <property type="project" value="UniProtKB-KW"/>
</dbReference>
<organism evidence="13">
    <name type="scientific">bioreactor metagenome</name>
    <dbReference type="NCBI Taxonomy" id="1076179"/>
    <lineage>
        <taxon>unclassified sequences</taxon>
        <taxon>metagenomes</taxon>
        <taxon>ecological metagenomes</taxon>
    </lineage>
</organism>
<evidence type="ECO:0000256" key="3">
    <source>
        <dbReference type="ARBA" id="ARBA00022679"/>
    </source>
</evidence>
<evidence type="ECO:0000259" key="12">
    <source>
        <dbReference type="SMART" id="SM00382"/>
    </source>
</evidence>
<evidence type="ECO:0000256" key="10">
    <source>
        <dbReference type="ARBA" id="ARBA00022932"/>
    </source>
</evidence>
<dbReference type="InterPro" id="IPR050238">
    <property type="entry name" value="DNA_Rep/Repair_Clamp_Loader"/>
</dbReference>
<dbReference type="InterPro" id="IPR001270">
    <property type="entry name" value="ClpA/B"/>
</dbReference>
<dbReference type="NCBIfam" id="NF004046">
    <property type="entry name" value="PRK05563.1"/>
    <property type="match status" value="1"/>
</dbReference>
<keyword evidence="10" id="KW-0239">DNA-directed DNA polymerase</keyword>
<dbReference type="CDD" id="cd00009">
    <property type="entry name" value="AAA"/>
    <property type="match status" value="1"/>
</dbReference>
<protein>
    <recommendedName>
        <fullName evidence="2">DNA-directed DNA polymerase</fullName>
        <ecNumber evidence="2">2.7.7.7</ecNumber>
    </recommendedName>
</protein>
<evidence type="ECO:0000256" key="11">
    <source>
        <dbReference type="ARBA" id="ARBA00049244"/>
    </source>
</evidence>
<name>A0A644VP21_9ZZZZ</name>
<evidence type="ECO:0000256" key="4">
    <source>
        <dbReference type="ARBA" id="ARBA00022695"/>
    </source>
</evidence>
<evidence type="ECO:0000256" key="5">
    <source>
        <dbReference type="ARBA" id="ARBA00022705"/>
    </source>
</evidence>
<dbReference type="GO" id="GO:0016787">
    <property type="term" value="F:hydrolase activity"/>
    <property type="evidence" value="ECO:0007669"/>
    <property type="project" value="UniProtKB-KW"/>
</dbReference>
<accession>A0A644VP21</accession>
<evidence type="ECO:0000256" key="1">
    <source>
        <dbReference type="ARBA" id="ARBA00006360"/>
    </source>
</evidence>
<dbReference type="SUPFAM" id="SSF52540">
    <property type="entry name" value="P-loop containing nucleoside triphosphate hydrolases"/>
    <property type="match status" value="1"/>
</dbReference>
<dbReference type="NCBIfam" id="TIGR02397">
    <property type="entry name" value="dnaX_nterm"/>
    <property type="match status" value="1"/>
</dbReference>
<dbReference type="EMBL" id="VSSQ01000381">
    <property type="protein sequence ID" value="MPL93106.1"/>
    <property type="molecule type" value="Genomic_DNA"/>
</dbReference>
<gene>
    <name evidence="13" type="primary">ruvB_26</name>
    <name evidence="13" type="ORF">SDC9_39232</name>
</gene>
<dbReference type="Pfam" id="PF12169">
    <property type="entry name" value="DNA_pol3_gamma3"/>
    <property type="match status" value="1"/>
</dbReference>
<dbReference type="CDD" id="cd18137">
    <property type="entry name" value="HLD_clamp_pol_III_gamma_tau"/>
    <property type="match status" value="1"/>
</dbReference>
<evidence type="ECO:0000313" key="13">
    <source>
        <dbReference type="EMBL" id="MPL93106.1"/>
    </source>
</evidence>
<dbReference type="GO" id="GO:0046872">
    <property type="term" value="F:metal ion binding"/>
    <property type="evidence" value="ECO:0007669"/>
    <property type="project" value="UniProtKB-KW"/>
</dbReference>
<proteinExistence type="inferred from homology"/>
<dbReference type="GO" id="GO:0005524">
    <property type="term" value="F:ATP binding"/>
    <property type="evidence" value="ECO:0007669"/>
    <property type="project" value="UniProtKB-KW"/>
</dbReference>
<dbReference type="GO" id="GO:0003677">
    <property type="term" value="F:DNA binding"/>
    <property type="evidence" value="ECO:0007669"/>
    <property type="project" value="InterPro"/>
</dbReference>
<dbReference type="PANTHER" id="PTHR11669">
    <property type="entry name" value="REPLICATION FACTOR C / DNA POLYMERASE III GAMMA-TAU SUBUNIT"/>
    <property type="match status" value="1"/>
</dbReference>
<dbReference type="EC" id="2.7.7.7" evidence="2"/>
<dbReference type="InterPro" id="IPR003593">
    <property type="entry name" value="AAA+_ATPase"/>
</dbReference>
<dbReference type="Pfam" id="PF22608">
    <property type="entry name" value="DNAX_ATPase_lid"/>
    <property type="match status" value="1"/>
</dbReference>
<dbReference type="InterPro" id="IPR027417">
    <property type="entry name" value="P-loop_NTPase"/>
</dbReference>
<dbReference type="InterPro" id="IPR045085">
    <property type="entry name" value="HLD_clamp_pol_III_gamma_tau"/>
</dbReference>
<dbReference type="GO" id="GO:0009360">
    <property type="term" value="C:DNA polymerase III complex"/>
    <property type="evidence" value="ECO:0007669"/>
    <property type="project" value="InterPro"/>
</dbReference>
<comment type="similarity">
    <text evidence="1">Belongs to the DnaX/STICHEL family.</text>
</comment>
<keyword evidence="7" id="KW-0547">Nucleotide-binding</keyword>
<keyword evidence="13" id="KW-0347">Helicase</keyword>
<sequence length="569" mass="62336">MSYVALYRTWRPQDFEALVGQEHIKTALTNALESGKIAHAYLFTGPRGTGKTSTARILAKALNCEQGPTAHPCNKCENCLQITQGSSMDVIEIDAASNRGIDEIRQLRERVAFAPVNGRYKVYIIDEVHMITTDAFNALLKTLEEPPAHVVFILATTEPHKIPATIHSRCQRYDFHRVTIDDIVGHLKTVAAGSDILADEEALRLMAIQADGGMRDAVSLLDQCAVMSKHVTADIVRQVLGIVGREGLRKLVTVIGRGDLSAALQSMTELSAQGKDMKQIILELAEYLRALLLYKADAKYEDIYLTDTAEALAAIAPLYTTERILAATSRLHQAMEEIRLSAREKIVAEMCIFDLCRIQGDSLEALAARVAQLEAQLAGKVLAQETPIPVQNIPKTTFSPGLSAPITPGHSVSKPEIAQEVPPKIQVEVEPQAEVEPAVEQIVTKPKIMPSENGIALWKNLCSTLINKQKRTILAYAELGKVINYDGQSLTLGLSTMMSKDRLERADYKDFIQDILSGLVGRPIALNCILVKDAELKQIKADNPPSKKVHQPSAVKSALDVFGGTVKKE</sequence>
<comment type="caution">
    <text evidence="13">The sequence shown here is derived from an EMBL/GenBank/DDBJ whole genome shotgun (WGS) entry which is preliminary data.</text>
</comment>
<keyword evidence="8" id="KW-0862">Zinc</keyword>
<dbReference type="Gene3D" id="1.10.8.60">
    <property type="match status" value="1"/>
</dbReference>
<dbReference type="InterPro" id="IPR022754">
    <property type="entry name" value="DNA_pol_III_gamma-3"/>
</dbReference>
<keyword evidence="5" id="KW-0235">DNA replication</keyword>
<dbReference type="GO" id="GO:0006261">
    <property type="term" value="P:DNA-templated DNA replication"/>
    <property type="evidence" value="ECO:0007669"/>
    <property type="project" value="TreeGrafter"/>
</dbReference>
<keyword evidence="4" id="KW-0548">Nucleotidyltransferase</keyword>
<dbReference type="FunFam" id="3.40.50.300:FF:000014">
    <property type="entry name" value="DNA polymerase III subunit gamma/tau"/>
    <property type="match status" value="1"/>
</dbReference>
<keyword evidence="6" id="KW-0479">Metal-binding</keyword>
<dbReference type="Gene3D" id="3.40.50.300">
    <property type="entry name" value="P-loop containing nucleotide triphosphate hydrolases"/>
    <property type="match status" value="1"/>
</dbReference>
<evidence type="ECO:0000256" key="9">
    <source>
        <dbReference type="ARBA" id="ARBA00022840"/>
    </source>
</evidence>
<keyword evidence="9" id="KW-0067">ATP-binding</keyword>
<dbReference type="InterPro" id="IPR008921">
    <property type="entry name" value="DNA_pol3_clamp-load_cplx_C"/>
</dbReference>
<evidence type="ECO:0000256" key="2">
    <source>
        <dbReference type="ARBA" id="ARBA00012417"/>
    </source>
</evidence>